<evidence type="ECO:0000313" key="1">
    <source>
        <dbReference type="EMBL" id="KAA6435233.1"/>
    </source>
</evidence>
<dbReference type="AlphaFoldDB" id="A0A5M8QKP7"/>
<dbReference type="SUPFAM" id="SSF102588">
    <property type="entry name" value="LmbE-like"/>
    <property type="match status" value="1"/>
</dbReference>
<evidence type="ECO:0000313" key="2">
    <source>
        <dbReference type="Proteomes" id="UP000323221"/>
    </source>
</evidence>
<dbReference type="RefSeq" id="WP_146355880.1">
    <property type="nucleotide sequence ID" value="NZ_VOIR01000012.1"/>
</dbReference>
<accession>A0A5M8QKP7</accession>
<gene>
    <name evidence="1" type="ORF">FQ330_05655</name>
</gene>
<name>A0A5M8QKP7_9MICO</name>
<dbReference type="InterPro" id="IPR024078">
    <property type="entry name" value="LmbE-like_dom_sf"/>
</dbReference>
<comment type="caution">
    <text evidence="1">The sequence shown here is derived from an EMBL/GenBank/DDBJ whole genome shotgun (WGS) entry which is preliminary data.</text>
</comment>
<dbReference type="OrthoDB" id="7253851at2"/>
<proteinExistence type="predicted"/>
<sequence length="247" mass="27117">MTRVLMMASYGLEIVECGGAIASAIAAGDSVHAAVLMCREESRPQISDAARALGITSEVDFLDVGFGEVDFLGDAKLKVVSLIRREKPDVIIMQDPEHAQHDLDPDRRVIAILFAEALAVAGRDWRVEECGGHPPHPIPTIFYMTPERPNCVVEIGEHLPKKLDALRVLTSQNTFSAQHWLEHTSPEILKSIVPSWTDDEVETLGLEGQRAFFTALAISNGIASHSGAVLGEPYRREGTFLLDRLVR</sequence>
<organism evidence="1 2">
    <name type="scientific">Agrococcus sediminis</name>
    <dbReference type="NCBI Taxonomy" id="2599924"/>
    <lineage>
        <taxon>Bacteria</taxon>
        <taxon>Bacillati</taxon>
        <taxon>Actinomycetota</taxon>
        <taxon>Actinomycetes</taxon>
        <taxon>Micrococcales</taxon>
        <taxon>Microbacteriaceae</taxon>
        <taxon>Agrococcus</taxon>
    </lineage>
</organism>
<keyword evidence="2" id="KW-1185">Reference proteome</keyword>
<dbReference type="EMBL" id="VOIR01000012">
    <property type="protein sequence ID" value="KAA6435233.1"/>
    <property type="molecule type" value="Genomic_DNA"/>
</dbReference>
<dbReference type="Gene3D" id="3.40.50.10320">
    <property type="entry name" value="LmbE-like"/>
    <property type="match status" value="1"/>
</dbReference>
<dbReference type="Proteomes" id="UP000323221">
    <property type="component" value="Unassembled WGS sequence"/>
</dbReference>
<protein>
    <submittedName>
        <fullName evidence="1">GlcNAc-PI de-N-acetylase</fullName>
    </submittedName>
</protein>
<reference evidence="1 2" key="1">
    <citation type="submission" date="2019-08" db="EMBL/GenBank/DDBJ databases">
        <title>Agrococcus lahaulensis sp. nov., isolated from a cold desert of the Indian Himalayas.</title>
        <authorList>
            <person name="Qu J.H."/>
        </authorList>
    </citation>
    <scope>NUCLEOTIDE SEQUENCE [LARGE SCALE GENOMIC DNA]</scope>
    <source>
        <strain evidence="1 2">NS18</strain>
    </source>
</reference>